<feature type="non-terminal residue" evidence="2">
    <location>
        <position position="1"/>
    </location>
</feature>
<feature type="compositionally biased region" description="Basic and acidic residues" evidence="1">
    <location>
        <begin position="234"/>
        <end position="243"/>
    </location>
</feature>
<organism evidence="2 4">
    <name type="scientific">Didymodactylos carnosus</name>
    <dbReference type="NCBI Taxonomy" id="1234261"/>
    <lineage>
        <taxon>Eukaryota</taxon>
        <taxon>Metazoa</taxon>
        <taxon>Spiralia</taxon>
        <taxon>Gnathifera</taxon>
        <taxon>Rotifera</taxon>
        <taxon>Eurotatoria</taxon>
        <taxon>Bdelloidea</taxon>
        <taxon>Philodinida</taxon>
        <taxon>Philodinidae</taxon>
        <taxon>Didymodactylos</taxon>
    </lineage>
</organism>
<comment type="caution">
    <text evidence="2">The sequence shown here is derived from an EMBL/GenBank/DDBJ whole genome shotgun (WGS) entry which is preliminary data.</text>
</comment>
<dbReference type="EMBL" id="CAJOBC010083216">
    <property type="protein sequence ID" value="CAF4298373.1"/>
    <property type="molecule type" value="Genomic_DNA"/>
</dbReference>
<evidence type="ECO:0000313" key="4">
    <source>
        <dbReference type="Proteomes" id="UP000663829"/>
    </source>
</evidence>
<protein>
    <submittedName>
        <fullName evidence="2">Uncharacterized protein</fullName>
    </submittedName>
</protein>
<reference evidence="2" key="1">
    <citation type="submission" date="2021-02" db="EMBL/GenBank/DDBJ databases">
        <authorList>
            <person name="Nowell W R."/>
        </authorList>
    </citation>
    <scope>NUCLEOTIDE SEQUENCE</scope>
</reference>
<feature type="region of interest" description="Disordered" evidence="1">
    <location>
        <begin position="205"/>
        <end position="251"/>
    </location>
</feature>
<feature type="compositionally biased region" description="Basic and acidic residues" evidence="1">
    <location>
        <begin position="17"/>
        <end position="32"/>
    </location>
</feature>
<name>A0A815LVG3_9BILA</name>
<feature type="region of interest" description="Disordered" evidence="1">
    <location>
        <begin position="1"/>
        <end position="37"/>
    </location>
</feature>
<dbReference type="Proteomes" id="UP000681722">
    <property type="component" value="Unassembled WGS sequence"/>
</dbReference>
<dbReference type="Proteomes" id="UP000663829">
    <property type="component" value="Unassembled WGS sequence"/>
</dbReference>
<keyword evidence="4" id="KW-1185">Reference proteome</keyword>
<accession>A0A815LVG3</accession>
<feature type="compositionally biased region" description="Polar residues" evidence="1">
    <location>
        <begin position="1"/>
        <end position="16"/>
    </location>
</feature>
<dbReference type="AlphaFoldDB" id="A0A815LVG3"/>
<evidence type="ECO:0000313" key="2">
    <source>
        <dbReference type="EMBL" id="CAF1408216.1"/>
    </source>
</evidence>
<gene>
    <name evidence="2" type="ORF">GPM918_LOCUS33435</name>
    <name evidence="3" type="ORF">SRO942_LOCUS34118</name>
</gene>
<feature type="compositionally biased region" description="Basic and acidic residues" evidence="1">
    <location>
        <begin position="214"/>
        <end position="226"/>
    </location>
</feature>
<sequence length="251" mass="29760">MYRSNNGHDIQYSTMYKSDRNDRQYDDHRKGDSQYPIDFVPVKPLKRIDLNQPNFQTPFHPDYHNKKTNYSKLPLTSQNDQKGFTSDISQSNNNLMREVKNQDHKPSVDYPSKTQYSTSIPQNVDSDLWLKQQTTPIISQNSVSPTSTTFQHQTIRQQNTFIRTQSTERKNRPLIKTYSFNTINSQKNEKSEINQRPLEKLYEKKYDLISQEMTDDHHRKERHESSQTRQENSPFEKQEEKSKILSSHAKK</sequence>
<proteinExistence type="predicted"/>
<evidence type="ECO:0000256" key="1">
    <source>
        <dbReference type="SAM" id="MobiDB-lite"/>
    </source>
</evidence>
<dbReference type="EMBL" id="CAJNOQ010017793">
    <property type="protein sequence ID" value="CAF1408216.1"/>
    <property type="molecule type" value="Genomic_DNA"/>
</dbReference>
<evidence type="ECO:0000313" key="3">
    <source>
        <dbReference type="EMBL" id="CAF4298373.1"/>
    </source>
</evidence>